<sequence>MRHSLSVVSKSHFIELWSIVLNFFQFVFGIDSKVSPCGIIQLQCQ</sequence>
<name>A0A0A9BBX7_ARUDO</name>
<proteinExistence type="predicted"/>
<dbReference type="AlphaFoldDB" id="A0A0A9BBX7"/>
<feature type="transmembrane region" description="Helical" evidence="1">
    <location>
        <begin position="12"/>
        <end position="30"/>
    </location>
</feature>
<evidence type="ECO:0000256" key="1">
    <source>
        <dbReference type="SAM" id="Phobius"/>
    </source>
</evidence>
<protein>
    <submittedName>
        <fullName evidence="2">Uncharacterized protein</fullName>
    </submittedName>
</protein>
<keyword evidence="1" id="KW-0472">Membrane</keyword>
<organism evidence="2">
    <name type="scientific">Arundo donax</name>
    <name type="common">Giant reed</name>
    <name type="synonym">Donax arundinaceus</name>
    <dbReference type="NCBI Taxonomy" id="35708"/>
    <lineage>
        <taxon>Eukaryota</taxon>
        <taxon>Viridiplantae</taxon>
        <taxon>Streptophyta</taxon>
        <taxon>Embryophyta</taxon>
        <taxon>Tracheophyta</taxon>
        <taxon>Spermatophyta</taxon>
        <taxon>Magnoliopsida</taxon>
        <taxon>Liliopsida</taxon>
        <taxon>Poales</taxon>
        <taxon>Poaceae</taxon>
        <taxon>PACMAD clade</taxon>
        <taxon>Arundinoideae</taxon>
        <taxon>Arundineae</taxon>
        <taxon>Arundo</taxon>
    </lineage>
</organism>
<keyword evidence="1" id="KW-1133">Transmembrane helix</keyword>
<keyword evidence="1" id="KW-0812">Transmembrane</keyword>
<evidence type="ECO:0000313" key="2">
    <source>
        <dbReference type="EMBL" id="JAD59633.1"/>
    </source>
</evidence>
<accession>A0A0A9BBX7</accession>
<dbReference type="EMBL" id="GBRH01238262">
    <property type="protein sequence ID" value="JAD59633.1"/>
    <property type="molecule type" value="Transcribed_RNA"/>
</dbReference>
<reference evidence="2" key="2">
    <citation type="journal article" date="2015" name="Data Brief">
        <title>Shoot transcriptome of the giant reed, Arundo donax.</title>
        <authorList>
            <person name="Barrero R.A."/>
            <person name="Guerrero F.D."/>
            <person name="Moolhuijzen P."/>
            <person name="Goolsby J.A."/>
            <person name="Tidwell J."/>
            <person name="Bellgard S.E."/>
            <person name="Bellgard M.I."/>
        </authorList>
    </citation>
    <scope>NUCLEOTIDE SEQUENCE</scope>
    <source>
        <tissue evidence="2">Shoot tissue taken approximately 20 cm above the soil surface</tissue>
    </source>
</reference>
<reference evidence="2" key="1">
    <citation type="submission" date="2014-09" db="EMBL/GenBank/DDBJ databases">
        <authorList>
            <person name="Magalhaes I.L.F."/>
            <person name="Oliveira U."/>
            <person name="Santos F.R."/>
            <person name="Vidigal T.H.D.A."/>
            <person name="Brescovit A.D."/>
            <person name="Santos A.J."/>
        </authorList>
    </citation>
    <scope>NUCLEOTIDE SEQUENCE</scope>
    <source>
        <tissue evidence="2">Shoot tissue taken approximately 20 cm above the soil surface</tissue>
    </source>
</reference>